<dbReference type="InterPro" id="IPR007219">
    <property type="entry name" value="XnlR_reg_dom"/>
</dbReference>
<proteinExistence type="predicted"/>
<organism evidence="7 8">
    <name type="scientific">Exophiala aquamarina CBS 119918</name>
    <dbReference type="NCBI Taxonomy" id="1182545"/>
    <lineage>
        <taxon>Eukaryota</taxon>
        <taxon>Fungi</taxon>
        <taxon>Dikarya</taxon>
        <taxon>Ascomycota</taxon>
        <taxon>Pezizomycotina</taxon>
        <taxon>Eurotiomycetes</taxon>
        <taxon>Chaetothyriomycetidae</taxon>
        <taxon>Chaetothyriales</taxon>
        <taxon>Herpotrichiellaceae</taxon>
        <taxon>Exophiala</taxon>
    </lineage>
</organism>
<dbReference type="STRING" id="1182545.A0A072P933"/>
<keyword evidence="4" id="KW-0804">Transcription</keyword>
<evidence type="ECO:0000256" key="5">
    <source>
        <dbReference type="ARBA" id="ARBA00023242"/>
    </source>
</evidence>
<dbReference type="HOGENOM" id="CLU_2580250_0_0_1"/>
<dbReference type="EMBL" id="AMGV01000019">
    <property type="protein sequence ID" value="KEF52105.1"/>
    <property type="molecule type" value="Genomic_DNA"/>
</dbReference>
<dbReference type="VEuPathDB" id="FungiDB:A1O9_11731"/>
<dbReference type="PANTHER" id="PTHR47171:SF3">
    <property type="entry name" value="FARA-RELATED"/>
    <property type="match status" value="1"/>
</dbReference>
<dbReference type="GO" id="GO:0006351">
    <property type="term" value="P:DNA-templated transcription"/>
    <property type="evidence" value="ECO:0007669"/>
    <property type="project" value="InterPro"/>
</dbReference>
<reference evidence="7 8" key="1">
    <citation type="submission" date="2013-03" db="EMBL/GenBank/DDBJ databases">
        <title>The Genome Sequence of Exophiala aquamarina CBS 119918.</title>
        <authorList>
            <consortium name="The Broad Institute Genomics Platform"/>
            <person name="Cuomo C."/>
            <person name="de Hoog S."/>
            <person name="Gorbushina A."/>
            <person name="Walker B."/>
            <person name="Young S.K."/>
            <person name="Zeng Q."/>
            <person name="Gargeya S."/>
            <person name="Fitzgerald M."/>
            <person name="Haas B."/>
            <person name="Abouelleil A."/>
            <person name="Allen A.W."/>
            <person name="Alvarado L."/>
            <person name="Arachchi H.M."/>
            <person name="Berlin A.M."/>
            <person name="Chapman S.B."/>
            <person name="Gainer-Dewar J."/>
            <person name="Goldberg J."/>
            <person name="Griggs A."/>
            <person name="Gujja S."/>
            <person name="Hansen M."/>
            <person name="Howarth C."/>
            <person name="Imamovic A."/>
            <person name="Ireland A."/>
            <person name="Larimer J."/>
            <person name="McCowan C."/>
            <person name="Murphy C."/>
            <person name="Pearson M."/>
            <person name="Poon T.W."/>
            <person name="Priest M."/>
            <person name="Roberts A."/>
            <person name="Saif S."/>
            <person name="Shea T."/>
            <person name="Sisk P."/>
            <person name="Sykes S."/>
            <person name="Wortman J."/>
            <person name="Nusbaum C."/>
            <person name="Birren B."/>
        </authorList>
    </citation>
    <scope>NUCLEOTIDE SEQUENCE [LARGE SCALE GENOMIC DNA]</scope>
    <source>
        <strain evidence="7 8">CBS 119918</strain>
    </source>
</reference>
<dbReference type="AlphaFoldDB" id="A0A072P933"/>
<dbReference type="GeneID" id="25286628"/>
<accession>A0A072P933</accession>
<evidence type="ECO:0000259" key="6">
    <source>
        <dbReference type="Pfam" id="PF04082"/>
    </source>
</evidence>
<feature type="non-terminal residue" evidence="7">
    <location>
        <position position="81"/>
    </location>
</feature>
<keyword evidence="2" id="KW-0805">Transcription regulation</keyword>
<keyword evidence="5" id="KW-0539">Nucleus</keyword>
<dbReference type="GO" id="GO:0003677">
    <property type="term" value="F:DNA binding"/>
    <property type="evidence" value="ECO:0007669"/>
    <property type="project" value="UniProtKB-KW"/>
</dbReference>
<evidence type="ECO:0000256" key="1">
    <source>
        <dbReference type="ARBA" id="ARBA00022833"/>
    </source>
</evidence>
<evidence type="ECO:0000256" key="3">
    <source>
        <dbReference type="ARBA" id="ARBA00023125"/>
    </source>
</evidence>
<evidence type="ECO:0000256" key="4">
    <source>
        <dbReference type="ARBA" id="ARBA00023163"/>
    </source>
</evidence>
<feature type="domain" description="Xylanolytic transcriptional activator regulatory" evidence="6">
    <location>
        <begin position="2"/>
        <end position="60"/>
    </location>
</feature>
<comment type="caution">
    <text evidence="7">The sequence shown here is derived from an EMBL/GenBank/DDBJ whole genome shotgun (WGS) entry which is preliminary data.</text>
</comment>
<keyword evidence="3" id="KW-0238">DNA-binding</keyword>
<gene>
    <name evidence="7" type="ORF">A1O9_11731</name>
</gene>
<evidence type="ECO:0000256" key="2">
    <source>
        <dbReference type="ARBA" id="ARBA00023015"/>
    </source>
</evidence>
<keyword evidence="8" id="KW-1185">Reference proteome</keyword>
<dbReference type="InterPro" id="IPR052073">
    <property type="entry name" value="Amide_Lactam_Regulators"/>
</dbReference>
<feature type="non-terminal residue" evidence="7">
    <location>
        <position position="1"/>
    </location>
</feature>
<dbReference type="PANTHER" id="PTHR47171">
    <property type="entry name" value="FARA-RELATED"/>
    <property type="match status" value="1"/>
</dbReference>
<dbReference type="CDD" id="cd12148">
    <property type="entry name" value="fungal_TF_MHR"/>
    <property type="match status" value="1"/>
</dbReference>
<protein>
    <recommendedName>
        <fullName evidence="6">Xylanolytic transcriptional activator regulatory domain-containing protein</fullName>
    </recommendedName>
</protein>
<evidence type="ECO:0000313" key="8">
    <source>
        <dbReference type="Proteomes" id="UP000027920"/>
    </source>
</evidence>
<sequence>KDGWYWLGVAISLAKAKGLYQDINNERINPTCHAIRRRSWWSCCIRDALASFSTNRAARIRSQFHTVASVTMEGFHIEGNP</sequence>
<dbReference type="RefSeq" id="XP_013254695.1">
    <property type="nucleotide sequence ID" value="XM_013399241.1"/>
</dbReference>
<keyword evidence="1" id="KW-0862">Zinc</keyword>
<name>A0A072P933_9EURO</name>
<dbReference type="Pfam" id="PF04082">
    <property type="entry name" value="Fungal_trans"/>
    <property type="match status" value="1"/>
</dbReference>
<evidence type="ECO:0000313" key="7">
    <source>
        <dbReference type="EMBL" id="KEF52105.1"/>
    </source>
</evidence>
<dbReference type="Proteomes" id="UP000027920">
    <property type="component" value="Unassembled WGS sequence"/>
</dbReference>
<dbReference type="GO" id="GO:0008270">
    <property type="term" value="F:zinc ion binding"/>
    <property type="evidence" value="ECO:0007669"/>
    <property type="project" value="InterPro"/>
</dbReference>